<comment type="caution">
    <text evidence="1">The sequence shown here is derived from an EMBL/GenBank/DDBJ whole genome shotgun (WGS) entry which is preliminary data.</text>
</comment>
<dbReference type="AlphaFoldDB" id="A0A820K611"/>
<reference evidence="1" key="1">
    <citation type="submission" date="2021-02" db="EMBL/GenBank/DDBJ databases">
        <authorList>
            <person name="Nowell W R."/>
        </authorList>
    </citation>
    <scope>NUCLEOTIDE SEQUENCE</scope>
</reference>
<feature type="non-terminal residue" evidence="1">
    <location>
        <position position="1"/>
    </location>
</feature>
<name>A0A820K611_9BILA</name>
<gene>
    <name evidence="1" type="ORF">OXD698_LOCUS48001</name>
</gene>
<dbReference type="EMBL" id="CAJOAZ010019471">
    <property type="protein sequence ID" value="CAF4336754.1"/>
    <property type="molecule type" value="Genomic_DNA"/>
</dbReference>
<protein>
    <submittedName>
        <fullName evidence="1">Uncharacterized protein</fullName>
    </submittedName>
</protein>
<organism evidence="1 2">
    <name type="scientific">Adineta steineri</name>
    <dbReference type="NCBI Taxonomy" id="433720"/>
    <lineage>
        <taxon>Eukaryota</taxon>
        <taxon>Metazoa</taxon>
        <taxon>Spiralia</taxon>
        <taxon>Gnathifera</taxon>
        <taxon>Rotifera</taxon>
        <taxon>Eurotatoria</taxon>
        <taxon>Bdelloidea</taxon>
        <taxon>Adinetida</taxon>
        <taxon>Adinetidae</taxon>
        <taxon>Adineta</taxon>
    </lineage>
</organism>
<dbReference type="Proteomes" id="UP000663844">
    <property type="component" value="Unassembled WGS sequence"/>
</dbReference>
<proteinExistence type="predicted"/>
<evidence type="ECO:0000313" key="1">
    <source>
        <dbReference type="EMBL" id="CAF4336754.1"/>
    </source>
</evidence>
<evidence type="ECO:0000313" key="2">
    <source>
        <dbReference type="Proteomes" id="UP000663844"/>
    </source>
</evidence>
<sequence length="39" mass="4685">REDYDTAQNRKEKVELFRTETYKQLQALNLLDIVMVSII</sequence>
<accession>A0A820K611</accession>